<dbReference type="AlphaFoldDB" id="A0A8G2BJ45"/>
<name>A0A8G2BJ45_9PROT</name>
<organism evidence="2 3">
    <name type="scientific">Thalassobaculum litoreum DSM 18839</name>
    <dbReference type="NCBI Taxonomy" id="1123362"/>
    <lineage>
        <taxon>Bacteria</taxon>
        <taxon>Pseudomonadati</taxon>
        <taxon>Pseudomonadota</taxon>
        <taxon>Alphaproteobacteria</taxon>
        <taxon>Rhodospirillales</taxon>
        <taxon>Thalassobaculaceae</taxon>
        <taxon>Thalassobaculum</taxon>
    </lineage>
</organism>
<keyword evidence="3" id="KW-1185">Reference proteome</keyword>
<accession>A0A8G2BJ45</accession>
<evidence type="ECO:0000313" key="2">
    <source>
        <dbReference type="EMBL" id="SDF55824.1"/>
    </source>
</evidence>
<sequence length="175" mass="18528">MSWNTRAMKMALVMIGLVTGALAAQPATAAEPERIGRNGDWTAFTLPRGGGKVCYMASSPTKAEGDYSQRGEVFALVTNDPGADIRGEVSIVTGYTYRKDSEVTVQIGGATFEMFTSGDRAWTQGPEEDGPLVQAMVRGVDMVVKGVSSRGTLTTDTYSLSGFTATKALIDKACP</sequence>
<evidence type="ECO:0008006" key="4">
    <source>
        <dbReference type="Google" id="ProtNLM"/>
    </source>
</evidence>
<gene>
    <name evidence="2" type="ORF">SAMN05660686_01662</name>
</gene>
<feature type="chain" id="PRO_5034196560" description="Invasion protein IalB, involved in pathogenesis" evidence="1">
    <location>
        <begin position="30"/>
        <end position="175"/>
    </location>
</feature>
<dbReference type="RefSeq" id="WP_093149543.1">
    <property type="nucleotide sequence ID" value="NZ_FNBW01000004.1"/>
</dbReference>
<feature type="signal peptide" evidence="1">
    <location>
        <begin position="1"/>
        <end position="29"/>
    </location>
</feature>
<evidence type="ECO:0000313" key="3">
    <source>
        <dbReference type="Proteomes" id="UP000198615"/>
    </source>
</evidence>
<reference evidence="2 3" key="1">
    <citation type="submission" date="2016-10" db="EMBL/GenBank/DDBJ databases">
        <authorList>
            <person name="Varghese N."/>
            <person name="Submissions S."/>
        </authorList>
    </citation>
    <scope>NUCLEOTIDE SEQUENCE [LARGE SCALE GENOMIC DNA]</scope>
    <source>
        <strain evidence="2 3">DSM 18839</strain>
    </source>
</reference>
<comment type="caution">
    <text evidence="2">The sequence shown here is derived from an EMBL/GenBank/DDBJ whole genome shotgun (WGS) entry which is preliminary data.</text>
</comment>
<proteinExistence type="predicted"/>
<dbReference type="InterPro" id="IPR010642">
    <property type="entry name" value="Invasion_prot_B"/>
</dbReference>
<dbReference type="EMBL" id="FNBW01000004">
    <property type="protein sequence ID" value="SDF55824.1"/>
    <property type="molecule type" value="Genomic_DNA"/>
</dbReference>
<evidence type="ECO:0000256" key="1">
    <source>
        <dbReference type="SAM" id="SignalP"/>
    </source>
</evidence>
<protein>
    <recommendedName>
        <fullName evidence="4">Invasion protein IalB, involved in pathogenesis</fullName>
    </recommendedName>
</protein>
<dbReference type="OrthoDB" id="9806572at2"/>
<keyword evidence="1" id="KW-0732">Signal</keyword>
<dbReference type="Proteomes" id="UP000198615">
    <property type="component" value="Unassembled WGS sequence"/>
</dbReference>
<dbReference type="Pfam" id="PF06776">
    <property type="entry name" value="IalB"/>
    <property type="match status" value="1"/>
</dbReference>